<dbReference type="Proteomes" id="UP001079430">
    <property type="component" value="Unassembled WGS sequence"/>
</dbReference>
<protein>
    <submittedName>
        <fullName evidence="7">MerR family DNA-binding transcriptional regulator</fullName>
    </submittedName>
</protein>
<dbReference type="PANTHER" id="PTHR30204">
    <property type="entry name" value="REDOX-CYCLING DRUG-SENSING TRANSCRIPTIONAL ACTIVATOR SOXR"/>
    <property type="match status" value="1"/>
</dbReference>
<evidence type="ECO:0000259" key="6">
    <source>
        <dbReference type="PROSITE" id="PS50943"/>
    </source>
</evidence>
<evidence type="ECO:0000256" key="2">
    <source>
        <dbReference type="ARBA" id="ARBA00023015"/>
    </source>
</evidence>
<dbReference type="PROSITE" id="PS50943">
    <property type="entry name" value="HTH_CROC1"/>
    <property type="match status" value="1"/>
</dbReference>
<sequence length="76" mass="8762">MFKRVWDSLIVMIQAATKSRHLTIAEAANLLGVSVSTLRNWDRQGKLKPRRHPINGYRMYDRAEIVGLKEQIEGKV</sequence>
<dbReference type="InterPro" id="IPR000551">
    <property type="entry name" value="MerR-type_HTH_dom"/>
</dbReference>
<organism evidence="7 8">
    <name type="scientific">Sinorhizobium psoraleae</name>
    <dbReference type="NCBI Taxonomy" id="520838"/>
    <lineage>
        <taxon>Bacteria</taxon>
        <taxon>Pseudomonadati</taxon>
        <taxon>Pseudomonadota</taxon>
        <taxon>Alphaproteobacteria</taxon>
        <taxon>Hyphomicrobiales</taxon>
        <taxon>Rhizobiaceae</taxon>
        <taxon>Sinorhizobium/Ensifer group</taxon>
        <taxon>Sinorhizobium</taxon>
    </lineage>
</organism>
<dbReference type="GO" id="GO:0003677">
    <property type="term" value="F:DNA binding"/>
    <property type="evidence" value="ECO:0007669"/>
    <property type="project" value="UniProtKB-KW"/>
</dbReference>
<evidence type="ECO:0000256" key="3">
    <source>
        <dbReference type="ARBA" id="ARBA00023125"/>
    </source>
</evidence>
<evidence type="ECO:0000256" key="4">
    <source>
        <dbReference type="ARBA" id="ARBA00023163"/>
    </source>
</evidence>
<dbReference type="InterPro" id="IPR009061">
    <property type="entry name" value="DNA-bd_dom_put_sf"/>
</dbReference>
<dbReference type="Gene3D" id="1.10.1660.10">
    <property type="match status" value="1"/>
</dbReference>
<accession>A0ABT4K9Y5</accession>
<dbReference type="PROSITE" id="PS50937">
    <property type="entry name" value="HTH_MERR_2"/>
    <property type="match status" value="1"/>
</dbReference>
<dbReference type="InterPro" id="IPR001387">
    <property type="entry name" value="Cro/C1-type_HTH"/>
</dbReference>
<name>A0ABT4K9Y5_9HYPH</name>
<dbReference type="InterPro" id="IPR047057">
    <property type="entry name" value="MerR_fam"/>
</dbReference>
<dbReference type="SUPFAM" id="SSF46955">
    <property type="entry name" value="Putative DNA-binding domain"/>
    <property type="match status" value="1"/>
</dbReference>
<evidence type="ECO:0000313" key="7">
    <source>
        <dbReference type="EMBL" id="MCZ4088763.1"/>
    </source>
</evidence>
<comment type="caution">
    <text evidence="7">The sequence shown here is derived from an EMBL/GenBank/DDBJ whole genome shotgun (WGS) entry which is preliminary data.</text>
</comment>
<dbReference type="Pfam" id="PF00376">
    <property type="entry name" value="MerR"/>
    <property type="match status" value="1"/>
</dbReference>
<gene>
    <name evidence="7" type="ORF">O3W52_01195</name>
</gene>
<evidence type="ECO:0000259" key="5">
    <source>
        <dbReference type="PROSITE" id="PS50937"/>
    </source>
</evidence>
<reference evidence="7" key="1">
    <citation type="submission" date="2022-10" db="EMBL/GenBank/DDBJ databases">
        <title>Whole genome sequencing of three plant growth promoting bacteria isolated from Vachellia tortilis subsp. raddiana in Morocco.</title>
        <authorList>
            <person name="Hnini M."/>
            <person name="Zouagui R."/>
            <person name="Zouagui H."/>
            <person name="Chemao Elfihri M.-W."/>
            <person name="Ibrahimi A."/>
            <person name="Sbabou L."/>
            <person name="Aurag J."/>
        </authorList>
    </citation>
    <scope>NUCLEOTIDE SEQUENCE</scope>
    <source>
        <strain evidence="7">LMR678</strain>
    </source>
</reference>
<feature type="domain" description="HTH cro/C1-type" evidence="6">
    <location>
        <begin position="13"/>
        <end position="41"/>
    </location>
</feature>
<keyword evidence="2" id="KW-0805">Transcription regulation</keyword>
<keyword evidence="4" id="KW-0804">Transcription</keyword>
<proteinExistence type="predicted"/>
<keyword evidence="1" id="KW-0678">Repressor</keyword>
<keyword evidence="3 7" id="KW-0238">DNA-binding</keyword>
<evidence type="ECO:0000256" key="1">
    <source>
        <dbReference type="ARBA" id="ARBA00022491"/>
    </source>
</evidence>
<dbReference type="RefSeq" id="WP_269274785.1">
    <property type="nucleotide sequence ID" value="NZ_JAPVOI010000002.1"/>
</dbReference>
<dbReference type="PANTHER" id="PTHR30204:SF69">
    <property type="entry name" value="MERR-FAMILY TRANSCRIPTIONAL REGULATOR"/>
    <property type="match status" value="1"/>
</dbReference>
<evidence type="ECO:0000313" key="8">
    <source>
        <dbReference type="Proteomes" id="UP001079430"/>
    </source>
</evidence>
<dbReference type="EMBL" id="JAPVOI010000002">
    <property type="protein sequence ID" value="MCZ4088763.1"/>
    <property type="molecule type" value="Genomic_DNA"/>
</dbReference>
<keyword evidence="8" id="KW-1185">Reference proteome</keyword>
<feature type="domain" description="HTH merR-type" evidence="5">
    <location>
        <begin position="21"/>
        <end position="65"/>
    </location>
</feature>